<feature type="transmembrane region" description="Helical" evidence="5">
    <location>
        <begin position="105"/>
        <end position="122"/>
    </location>
</feature>
<evidence type="ECO:0000256" key="2">
    <source>
        <dbReference type="ARBA" id="ARBA00022692"/>
    </source>
</evidence>
<evidence type="ECO:0000259" key="6">
    <source>
        <dbReference type="PROSITE" id="PS50262"/>
    </source>
</evidence>
<name>A0A9J7MLB3_BRAFL</name>
<proteinExistence type="predicted"/>
<organism evidence="7 8">
    <name type="scientific">Branchiostoma floridae</name>
    <name type="common">Florida lancelet</name>
    <name type="synonym">Amphioxus</name>
    <dbReference type="NCBI Taxonomy" id="7739"/>
    <lineage>
        <taxon>Eukaryota</taxon>
        <taxon>Metazoa</taxon>
        <taxon>Chordata</taxon>
        <taxon>Cephalochordata</taxon>
        <taxon>Leptocardii</taxon>
        <taxon>Amphioxiformes</taxon>
        <taxon>Branchiostomatidae</taxon>
        <taxon>Branchiostoma</taxon>
    </lineage>
</organism>
<dbReference type="GO" id="GO:0016020">
    <property type="term" value="C:membrane"/>
    <property type="evidence" value="ECO:0007669"/>
    <property type="project" value="UniProtKB-SubCell"/>
</dbReference>
<reference evidence="7" key="1">
    <citation type="journal article" date="2020" name="Nat. Ecol. Evol.">
        <title>Deeply conserved synteny resolves early events in vertebrate evolution.</title>
        <authorList>
            <person name="Simakov O."/>
            <person name="Marletaz F."/>
            <person name="Yue J.X."/>
            <person name="O'Connell B."/>
            <person name="Jenkins J."/>
            <person name="Brandt A."/>
            <person name="Calef R."/>
            <person name="Tung C.H."/>
            <person name="Huang T.K."/>
            <person name="Schmutz J."/>
            <person name="Satoh N."/>
            <person name="Yu J.K."/>
            <person name="Putnam N.H."/>
            <person name="Green R.E."/>
            <person name="Rokhsar D.S."/>
        </authorList>
    </citation>
    <scope>NUCLEOTIDE SEQUENCE [LARGE SCALE GENOMIC DNA]</scope>
    <source>
        <strain evidence="7">S238N-H82</strain>
    </source>
</reference>
<reference evidence="8" key="2">
    <citation type="submission" date="2025-08" db="UniProtKB">
        <authorList>
            <consortium name="RefSeq"/>
        </authorList>
    </citation>
    <scope>IDENTIFICATION</scope>
    <source>
        <strain evidence="8">S238N-H82</strain>
        <tissue evidence="8">Testes</tissue>
    </source>
</reference>
<dbReference type="Gene3D" id="1.20.1070.10">
    <property type="entry name" value="Rhodopsin 7-helix transmembrane proteins"/>
    <property type="match status" value="1"/>
</dbReference>
<feature type="transmembrane region" description="Helical" evidence="5">
    <location>
        <begin position="60"/>
        <end position="85"/>
    </location>
</feature>
<dbReference type="InterPro" id="IPR052921">
    <property type="entry name" value="GPCR1_Superfamily_Member"/>
</dbReference>
<keyword evidence="4 5" id="KW-0472">Membrane</keyword>
<dbReference type="GeneID" id="118412972"/>
<sequence>MKMADEDQFSDWKLSLSEGSTSLGLQTLYLILSLVVAVGCGLLLIYLVCKKDYLPKPCNYLRCSLSMYDIIFVCCMIPTEIYILLQADDSNSQTACWVQKQLFRWIGLALGSTYLLMAYELYQFICHPLHYHQRVTTKRVGISMLVVLAFSSLLRVVFIILEVPSNPDTPSHCGFQAVDTTGPAVVIKNIMTVVLAMEFLAIFVFYFLIFREARKQQERDENRNLWLYQTRAFKTMAPHAISLAVWVGPRCS</sequence>
<dbReference type="PANTHER" id="PTHR26451">
    <property type="entry name" value="G_PROTEIN_RECEP_F1_2 DOMAIN-CONTAINING PROTEIN"/>
    <property type="match status" value="1"/>
</dbReference>
<evidence type="ECO:0000256" key="3">
    <source>
        <dbReference type="ARBA" id="ARBA00022989"/>
    </source>
</evidence>
<dbReference type="InterPro" id="IPR017452">
    <property type="entry name" value="GPCR_Rhodpsn_7TM"/>
</dbReference>
<dbReference type="OrthoDB" id="6147321at2759"/>
<dbReference type="PANTHER" id="PTHR26451:SF897">
    <property type="entry name" value="TRACE AMINE-ASSOCIATED RECEPTOR 5-LIKE"/>
    <property type="match status" value="1"/>
</dbReference>
<evidence type="ECO:0000256" key="5">
    <source>
        <dbReference type="SAM" id="Phobius"/>
    </source>
</evidence>
<keyword evidence="2 5" id="KW-0812">Transmembrane</keyword>
<dbReference type="PROSITE" id="PS50262">
    <property type="entry name" value="G_PROTEIN_RECEP_F1_2"/>
    <property type="match status" value="1"/>
</dbReference>
<dbReference type="KEGG" id="bfo:118412972"/>
<feature type="transmembrane region" description="Helical" evidence="5">
    <location>
        <begin position="142"/>
        <end position="161"/>
    </location>
</feature>
<dbReference type="InterPro" id="IPR000276">
    <property type="entry name" value="GPCR_Rhodpsn"/>
</dbReference>
<dbReference type="SUPFAM" id="SSF81321">
    <property type="entry name" value="Family A G protein-coupled receptor-like"/>
    <property type="match status" value="1"/>
</dbReference>
<dbReference type="Proteomes" id="UP000001554">
    <property type="component" value="Chromosome 4"/>
</dbReference>
<accession>A0A9J7MLB3</accession>
<evidence type="ECO:0000256" key="4">
    <source>
        <dbReference type="ARBA" id="ARBA00023136"/>
    </source>
</evidence>
<evidence type="ECO:0000313" key="7">
    <source>
        <dbReference type="Proteomes" id="UP000001554"/>
    </source>
</evidence>
<feature type="domain" description="G-protein coupled receptors family 1 profile" evidence="6">
    <location>
        <begin position="40"/>
        <end position="252"/>
    </location>
</feature>
<comment type="subcellular location">
    <subcellularLocation>
        <location evidence="1">Membrane</location>
    </subcellularLocation>
</comment>
<gene>
    <name evidence="8" type="primary">LOC118412972</name>
</gene>
<keyword evidence="3 5" id="KW-1133">Transmembrane helix</keyword>
<dbReference type="OMA" id="VCSYYGP"/>
<feature type="transmembrane region" description="Helical" evidence="5">
    <location>
        <begin position="190"/>
        <end position="209"/>
    </location>
</feature>
<dbReference type="AlphaFoldDB" id="A0A9J7MLB3"/>
<dbReference type="GO" id="GO:0004930">
    <property type="term" value="F:G protein-coupled receptor activity"/>
    <property type="evidence" value="ECO:0007669"/>
    <property type="project" value="InterPro"/>
</dbReference>
<dbReference type="Pfam" id="PF00001">
    <property type="entry name" value="7tm_1"/>
    <property type="match status" value="1"/>
</dbReference>
<evidence type="ECO:0000313" key="8">
    <source>
        <dbReference type="RefSeq" id="XP_035671957.1"/>
    </source>
</evidence>
<dbReference type="RefSeq" id="XP_035671957.1">
    <property type="nucleotide sequence ID" value="XM_035816064.1"/>
</dbReference>
<keyword evidence="7" id="KW-1185">Reference proteome</keyword>
<evidence type="ECO:0000256" key="1">
    <source>
        <dbReference type="ARBA" id="ARBA00004370"/>
    </source>
</evidence>
<dbReference type="CDD" id="cd00637">
    <property type="entry name" value="7tm_classA_rhodopsin-like"/>
    <property type="match status" value="1"/>
</dbReference>
<protein>
    <submittedName>
        <fullName evidence="8">Olfactory receptor 50-like</fullName>
    </submittedName>
</protein>
<feature type="transmembrane region" description="Helical" evidence="5">
    <location>
        <begin position="28"/>
        <end position="48"/>
    </location>
</feature>